<dbReference type="InterPro" id="IPR002744">
    <property type="entry name" value="MIP18-like"/>
</dbReference>
<dbReference type="Pfam" id="PF01883">
    <property type="entry name" value="FeS_assembly_P"/>
    <property type="match status" value="1"/>
</dbReference>
<dbReference type="GO" id="GO:0016226">
    <property type="term" value="P:iron-sulfur cluster assembly"/>
    <property type="evidence" value="ECO:0007669"/>
    <property type="project" value="InterPro"/>
</dbReference>
<dbReference type="Proteomes" id="UP000530660">
    <property type="component" value="Unassembled WGS sequence"/>
</dbReference>
<evidence type="ECO:0000259" key="8">
    <source>
        <dbReference type="Pfam" id="PF06155"/>
    </source>
</evidence>
<evidence type="ECO:0000256" key="5">
    <source>
        <dbReference type="ARBA" id="ARBA00023014"/>
    </source>
</evidence>
<reference evidence="9 10" key="1">
    <citation type="journal article" date="2020" name="J. Phycol.">
        <title>Comparative genome analysis reveals Cyanidiococcus gen. nov., a new extremophilic red algal genus sister to Cyanidioschyzon (Cyanidioschyzonaceae, Rhodophyta).</title>
        <authorList>
            <person name="Liu S.-L."/>
            <person name="Chiang Y.-R."/>
            <person name="Yoon H.S."/>
            <person name="Fu H.-Y."/>
        </authorList>
    </citation>
    <scope>NUCLEOTIDE SEQUENCE [LARGE SCALE GENOMIC DNA]</scope>
    <source>
        <strain evidence="9 10">THAL066</strain>
    </source>
</reference>
<protein>
    <submittedName>
        <fullName evidence="9">Uncharacterized protein</fullName>
    </submittedName>
</protein>
<dbReference type="Gene3D" id="3.40.50.300">
    <property type="entry name" value="P-loop containing nucleotide triphosphate hydrolases"/>
    <property type="match status" value="1"/>
</dbReference>
<keyword evidence="2" id="KW-0547">Nucleotide-binding</keyword>
<dbReference type="InterPro" id="IPR034904">
    <property type="entry name" value="FSCA_dom_sf"/>
</dbReference>
<dbReference type="Gene3D" id="3.30.2020.30">
    <property type="match status" value="1"/>
</dbReference>
<dbReference type="CDD" id="cd02037">
    <property type="entry name" value="Mrp_NBP35"/>
    <property type="match status" value="1"/>
</dbReference>
<dbReference type="Pfam" id="PF06155">
    <property type="entry name" value="GBBH-like_N"/>
    <property type="match status" value="1"/>
</dbReference>
<comment type="caution">
    <text evidence="9">The sequence shown here is derived from an EMBL/GenBank/DDBJ whole genome shotgun (WGS) entry which is preliminary data.</text>
</comment>
<accession>A0A7J7ICB0</accession>
<comment type="similarity">
    <text evidence="6">Belongs to the Mrp/NBP35 ATP-binding proteins family.</text>
</comment>
<dbReference type="GO" id="GO:0051539">
    <property type="term" value="F:4 iron, 4 sulfur cluster binding"/>
    <property type="evidence" value="ECO:0007669"/>
    <property type="project" value="TreeGrafter"/>
</dbReference>
<keyword evidence="3" id="KW-0067">ATP-binding</keyword>
<dbReference type="SUPFAM" id="SSF117916">
    <property type="entry name" value="Fe-S cluster assembly (FSCA) domain-like"/>
    <property type="match status" value="1"/>
</dbReference>
<feature type="domain" description="MIP18 family-like" evidence="7">
    <location>
        <begin position="88"/>
        <end position="159"/>
    </location>
</feature>
<keyword evidence="1" id="KW-0479">Metal-binding</keyword>
<evidence type="ECO:0000313" key="9">
    <source>
        <dbReference type="EMBL" id="KAF6000658.1"/>
    </source>
</evidence>
<keyword evidence="10" id="KW-1185">Reference proteome</keyword>
<dbReference type="InterPro" id="IPR038492">
    <property type="entry name" value="GBBH-like_N_sf"/>
</dbReference>
<dbReference type="EMBL" id="VWRR01000018">
    <property type="protein sequence ID" value="KAF6000658.1"/>
    <property type="molecule type" value="Genomic_DNA"/>
</dbReference>
<keyword evidence="4" id="KW-0408">Iron</keyword>
<sequence>MRRTSSSGRALCWASLSGRWALHERHVSVSPLSGTLWRPSVWCTGTRDHQRGRARAVKTLGAHPIQRRGLRCSAAVPERSLSTADKTQQLLQVLRAVIDPDLGEDIVTLGFVQNIEFDSDGTVSFDVELTSPACPIKESFREQCTQLAETLPFVKSAQVRLTAQSPRAKSGGSGAAQDTLAQVANIVLVTSAKGGVAKSTTAVNVAFTLARLGARVGILDADVYGPSLPIMVSPDGGQTRVRLTPEGLMVPLVRAGVKLMSFGYINPDPAMLRGPMVSSLLTQLIQQTEWGPLDYLLVDLPPGTGDIQITLGQVLKATAAVVVTTPQRLAFADVVKGIQLLDKMAVPPVAVVESMAYFVAPDTGRRYDLFGKGHSARLSRDFGIRNTFHVPLWPEINEAGDTGTPITLSVPESSEIFQCYRRIAEGLVQECARVRFGASLIPQARWDPAQREIIVRLDDQTEERIRPASLRRACRCAACVDEYTGSQLLDPSSVNEDIYPNQMMNVGNYALAVNWSDGHQSIMPWERFLTGYRSASRSRQAGPSAARDSVVAAAE</sequence>
<dbReference type="InterPro" id="IPR019591">
    <property type="entry name" value="Mrp/NBP35_ATP-bd"/>
</dbReference>
<dbReference type="GO" id="GO:0005524">
    <property type="term" value="F:ATP binding"/>
    <property type="evidence" value="ECO:0007669"/>
    <property type="project" value="UniProtKB-KW"/>
</dbReference>
<name>A0A7J7ICB0_9RHOD</name>
<dbReference type="InterPro" id="IPR000808">
    <property type="entry name" value="Mrp-like_CS"/>
</dbReference>
<dbReference type="InterPro" id="IPR033756">
    <property type="entry name" value="YlxH/NBP35"/>
</dbReference>
<organism evidence="9 10">
    <name type="scientific">Cyanidiococcus yangmingshanensis</name>
    <dbReference type="NCBI Taxonomy" id="2690220"/>
    <lineage>
        <taxon>Eukaryota</taxon>
        <taxon>Rhodophyta</taxon>
        <taxon>Bangiophyceae</taxon>
        <taxon>Cyanidiales</taxon>
        <taxon>Cyanidiaceae</taxon>
        <taxon>Cyanidiococcus</taxon>
    </lineage>
</organism>
<dbReference type="PANTHER" id="PTHR42961">
    <property type="entry name" value="IRON-SULFUR PROTEIN NUBPL"/>
    <property type="match status" value="1"/>
</dbReference>
<evidence type="ECO:0000256" key="4">
    <source>
        <dbReference type="ARBA" id="ARBA00023004"/>
    </source>
</evidence>
<gene>
    <name evidence="9" type="ORF">F1559_000746</name>
</gene>
<evidence type="ECO:0000256" key="2">
    <source>
        <dbReference type="ARBA" id="ARBA00022741"/>
    </source>
</evidence>
<dbReference type="InterPro" id="IPR027417">
    <property type="entry name" value="P-loop_NTPase"/>
</dbReference>
<keyword evidence="5" id="KW-0411">Iron-sulfur</keyword>
<dbReference type="HAMAP" id="MF_02040">
    <property type="entry name" value="Mrp_NBP35"/>
    <property type="match status" value="1"/>
</dbReference>
<dbReference type="OrthoDB" id="1741334at2759"/>
<dbReference type="PROSITE" id="PS01215">
    <property type="entry name" value="MRP"/>
    <property type="match status" value="1"/>
</dbReference>
<evidence type="ECO:0000256" key="3">
    <source>
        <dbReference type="ARBA" id="ARBA00022840"/>
    </source>
</evidence>
<evidence type="ECO:0000256" key="1">
    <source>
        <dbReference type="ARBA" id="ARBA00022723"/>
    </source>
</evidence>
<dbReference type="GO" id="GO:0046872">
    <property type="term" value="F:metal ion binding"/>
    <property type="evidence" value="ECO:0007669"/>
    <property type="project" value="UniProtKB-KW"/>
</dbReference>
<evidence type="ECO:0000313" key="10">
    <source>
        <dbReference type="Proteomes" id="UP000530660"/>
    </source>
</evidence>
<evidence type="ECO:0000259" key="7">
    <source>
        <dbReference type="Pfam" id="PF01883"/>
    </source>
</evidence>
<dbReference type="GO" id="GO:0140663">
    <property type="term" value="F:ATP-dependent FeS chaperone activity"/>
    <property type="evidence" value="ECO:0007669"/>
    <property type="project" value="InterPro"/>
</dbReference>
<dbReference type="PANTHER" id="PTHR42961:SF2">
    <property type="entry name" value="IRON-SULFUR PROTEIN NUBPL"/>
    <property type="match status" value="1"/>
</dbReference>
<proteinExistence type="inferred from homology"/>
<dbReference type="InterPro" id="IPR010376">
    <property type="entry name" value="GBBH-like_N"/>
</dbReference>
<dbReference type="SUPFAM" id="SSF52540">
    <property type="entry name" value="P-loop containing nucleoside triphosphate hydrolases"/>
    <property type="match status" value="1"/>
</dbReference>
<dbReference type="AlphaFoldDB" id="A0A7J7ICB0"/>
<dbReference type="InterPro" id="IPR044304">
    <property type="entry name" value="NUBPL-like"/>
</dbReference>
<evidence type="ECO:0000256" key="6">
    <source>
        <dbReference type="ARBA" id="ARBA00024036"/>
    </source>
</evidence>
<dbReference type="Gene3D" id="3.30.300.130">
    <property type="entry name" value="Fe-S cluster assembly (FSCA)"/>
    <property type="match status" value="1"/>
</dbReference>
<feature type="domain" description="Gamma-butyrobetaine hydroxylase-like N-terminal" evidence="8">
    <location>
        <begin position="448"/>
        <end position="527"/>
    </location>
</feature>
<dbReference type="Pfam" id="PF10609">
    <property type="entry name" value="ParA"/>
    <property type="match status" value="1"/>
</dbReference>